<dbReference type="EMBL" id="JBHSUS010000001">
    <property type="protein sequence ID" value="MFC6441205.1"/>
    <property type="molecule type" value="Genomic_DNA"/>
</dbReference>
<dbReference type="PANTHER" id="PTHR30012:SF4">
    <property type="entry name" value="MSHA BIOGENESIS PROTEIN MSHG"/>
    <property type="match status" value="1"/>
</dbReference>
<dbReference type="Gene3D" id="1.20.81.30">
    <property type="entry name" value="Type II secretion system (T2SS), domain F"/>
    <property type="match status" value="2"/>
</dbReference>
<feature type="transmembrane region" description="Helical" evidence="7">
    <location>
        <begin position="174"/>
        <end position="194"/>
    </location>
</feature>
<comment type="subcellular location">
    <subcellularLocation>
        <location evidence="1">Cell membrane</location>
        <topology evidence="1">Multi-pass membrane protein</topology>
    </subcellularLocation>
</comment>
<evidence type="ECO:0000256" key="3">
    <source>
        <dbReference type="ARBA" id="ARBA00022475"/>
    </source>
</evidence>
<dbReference type="PRINTS" id="PR00812">
    <property type="entry name" value="BCTERIALGSPF"/>
</dbReference>
<evidence type="ECO:0000259" key="8">
    <source>
        <dbReference type="Pfam" id="PF00482"/>
    </source>
</evidence>
<evidence type="ECO:0000256" key="2">
    <source>
        <dbReference type="ARBA" id="ARBA00005745"/>
    </source>
</evidence>
<keyword evidence="5 7" id="KW-1133">Transmembrane helix</keyword>
<evidence type="ECO:0000256" key="6">
    <source>
        <dbReference type="ARBA" id="ARBA00023136"/>
    </source>
</evidence>
<reference evidence="10" key="1">
    <citation type="journal article" date="2019" name="Int. J. Syst. Evol. Microbiol.">
        <title>The Global Catalogue of Microorganisms (GCM) 10K type strain sequencing project: providing services to taxonomists for standard genome sequencing and annotation.</title>
        <authorList>
            <consortium name="The Broad Institute Genomics Platform"/>
            <consortium name="The Broad Institute Genome Sequencing Center for Infectious Disease"/>
            <person name="Wu L."/>
            <person name="Ma J."/>
        </authorList>
    </citation>
    <scope>NUCLEOTIDE SEQUENCE [LARGE SCALE GENOMIC DNA]</scope>
    <source>
        <strain evidence="10">CGMCC 1.16031</strain>
    </source>
</reference>
<keyword evidence="6 7" id="KW-0472">Membrane</keyword>
<dbReference type="Pfam" id="PF00482">
    <property type="entry name" value="T2SSF"/>
    <property type="match status" value="2"/>
</dbReference>
<dbReference type="Proteomes" id="UP001596364">
    <property type="component" value="Unassembled WGS sequence"/>
</dbReference>
<organism evidence="9 10">
    <name type="scientific">Pseudobowmanella zhangzhouensis</name>
    <dbReference type="NCBI Taxonomy" id="1537679"/>
    <lineage>
        <taxon>Bacteria</taxon>
        <taxon>Pseudomonadati</taxon>
        <taxon>Pseudomonadota</taxon>
        <taxon>Gammaproteobacteria</taxon>
        <taxon>Alteromonadales</taxon>
        <taxon>Alteromonadaceae</taxon>
    </lineage>
</organism>
<dbReference type="InterPro" id="IPR003004">
    <property type="entry name" value="GspF/PilC"/>
</dbReference>
<keyword evidence="3" id="KW-1003">Cell membrane</keyword>
<keyword evidence="4 7" id="KW-0812">Transmembrane</keyword>
<protein>
    <submittedName>
        <fullName evidence="9">Type II secretion system F family protein</fullName>
    </submittedName>
</protein>
<accession>A0ABW1XPH3</accession>
<dbReference type="PANTHER" id="PTHR30012">
    <property type="entry name" value="GENERAL SECRETION PATHWAY PROTEIN"/>
    <property type="match status" value="1"/>
</dbReference>
<comment type="similarity">
    <text evidence="2">Belongs to the GSP F family.</text>
</comment>
<name>A0ABW1XPH3_9ALTE</name>
<dbReference type="RefSeq" id="WP_131258461.1">
    <property type="nucleotide sequence ID" value="NZ_JBHSUS010000001.1"/>
</dbReference>
<evidence type="ECO:0000256" key="4">
    <source>
        <dbReference type="ARBA" id="ARBA00022692"/>
    </source>
</evidence>
<keyword evidence="10" id="KW-1185">Reference proteome</keyword>
<dbReference type="InterPro" id="IPR042094">
    <property type="entry name" value="T2SS_GspF_sf"/>
</dbReference>
<proteinExistence type="inferred from homology"/>
<evidence type="ECO:0000256" key="1">
    <source>
        <dbReference type="ARBA" id="ARBA00004651"/>
    </source>
</evidence>
<evidence type="ECO:0000313" key="10">
    <source>
        <dbReference type="Proteomes" id="UP001596364"/>
    </source>
</evidence>
<feature type="transmembrane region" description="Helical" evidence="7">
    <location>
        <begin position="214"/>
        <end position="241"/>
    </location>
</feature>
<evidence type="ECO:0000256" key="7">
    <source>
        <dbReference type="SAM" id="Phobius"/>
    </source>
</evidence>
<evidence type="ECO:0000256" key="5">
    <source>
        <dbReference type="ARBA" id="ARBA00022989"/>
    </source>
</evidence>
<feature type="transmembrane region" description="Helical" evidence="7">
    <location>
        <begin position="378"/>
        <end position="399"/>
    </location>
</feature>
<gene>
    <name evidence="9" type="ORF">ACFP85_13715</name>
</gene>
<feature type="domain" description="Type II secretion system protein GspF" evidence="8">
    <location>
        <begin position="72"/>
        <end position="195"/>
    </location>
</feature>
<dbReference type="InterPro" id="IPR018076">
    <property type="entry name" value="T2SS_GspF_dom"/>
</dbReference>
<sequence>MAVFTYSARSQSGELTTGQLDATDKQSAAEQLRRRSLIPIRIDESLAVQSVGLNPSLLLGLRRVSLDELAMFSRQMYSLIRSGIPILRAISGLADSTHSRKLREVLLDLSDQLERGRTLSTAMNQHSDVFSSLFVSIVHVGENTGRLDAVFLQLSEYLEREQETRRQIKAATRYPVIVIGFIVVAMFILNIFVVPQFSNMFAKFGAELPLMTRILIGTSNFFVNYWYVLILGIGLAIYLFLRRINSESGRVIWDKRKLKFPIMGTIIERATLARFARSFGMMLNAGVPMTIALNLVAEAVGNKYIAQQLVAMRRNIEKGDSLLRASNNSGLFTPLILQMVAVGEETGQVDTLLTEVAQFYEREVDYDVKNVTAKIEPILLVVVAGMVLVLALGIFTPMWDMATAIKG</sequence>
<evidence type="ECO:0000313" key="9">
    <source>
        <dbReference type="EMBL" id="MFC6441205.1"/>
    </source>
</evidence>
<feature type="domain" description="Type II secretion system protein GspF" evidence="8">
    <location>
        <begin position="275"/>
        <end position="397"/>
    </location>
</feature>
<comment type="caution">
    <text evidence="9">The sequence shown here is derived from an EMBL/GenBank/DDBJ whole genome shotgun (WGS) entry which is preliminary data.</text>
</comment>